<name>A0ACB7T316_HYAAI</name>
<dbReference type="EMBL" id="CM023491">
    <property type="protein sequence ID" value="KAH6941912.1"/>
    <property type="molecule type" value="Genomic_DNA"/>
</dbReference>
<evidence type="ECO:0000313" key="1">
    <source>
        <dbReference type="EMBL" id="KAH6941912.1"/>
    </source>
</evidence>
<comment type="caution">
    <text evidence="1">The sequence shown here is derived from an EMBL/GenBank/DDBJ whole genome shotgun (WGS) entry which is preliminary data.</text>
</comment>
<evidence type="ECO:0000313" key="2">
    <source>
        <dbReference type="Proteomes" id="UP000821845"/>
    </source>
</evidence>
<dbReference type="Proteomes" id="UP000821845">
    <property type="component" value="Chromosome 11"/>
</dbReference>
<keyword evidence="2" id="KW-1185">Reference proteome</keyword>
<accession>A0ACB7T316</accession>
<protein>
    <submittedName>
        <fullName evidence="1">Uncharacterized protein</fullName>
    </submittedName>
</protein>
<gene>
    <name evidence="1" type="ORF">HPB50_023748</name>
</gene>
<sequence length="164" mass="18468">MAPATTPLKHISVKFPKTESSTVVISDSQSKEASCFNRLPRGFCSHSRNVFFLDHGFQHLPPGRVLAADGLHPCFEAVAVMTSHIRELCYKRADNKVSLWCEFALLRGGATLNPLQTPQTTPQFLAVRTFVRKVHRLLRPVGSPLPFPKEARSRQRYQLTTSPW</sequence>
<reference evidence="1" key="1">
    <citation type="submission" date="2020-05" db="EMBL/GenBank/DDBJ databases">
        <title>Large-scale comparative analyses of tick genomes elucidate their genetic diversity and vector capacities.</title>
        <authorList>
            <person name="Jia N."/>
            <person name="Wang J."/>
            <person name="Shi W."/>
            <person name="Du L."/>
            <person name="Sun Y."/>
            <person name="Zhan W."/>
            <person name="Jiang J."/>
            <person name="Wang Q."/>
            <person name="Zhang B."/>
            <person name="Ji P."/>
            <person name="Sakyi L.B."/>
            <person name="Cui X."/>
            <person name="Yuan T."/>
            <person name="Jiang B."/>
            <person name="Yang W."/>
            <person name="Lam T.T.-Y."/>
            <person name="Chang Q."/>
            <person name="Ding S."/>
            <person name="Wang X."/>
            <person name="Zhu J."/>
            <person name="Ruan X."/>
            <person name="Zhao L."/>
            <person name="Wei J."/>
            <person name="Que T."/>
            <person name="Du C."/>
            <person name="Cheng J."/>
            <person name="Dai P."/>
            <person name="Han X."/>
            <person name="Huang E."/>
            <person name="Gao Y."/>
            <person name="Liu J."/>
            <person name="Shao H."/>
            <person name="Ye R."/>
            <person name="Li L."/>
            <person name="Wei W."/>
            <person name="Wang X."/>
            <person name="Wang C."/>
            <person name="Yang T."/>
            <person name="Huo Q."/>
            <person name="Li W."/>
            <person name="Guo W."/>
            <person name="Chen H."/>
            <person name="Zhou L."/>
            <person name="Ni X."/>
            <person name="Tian J."/>
            <person name="Zhou Y."/>
            <person name="Sheng Y."/>
            <person name="Liu T."/>
            <person name="Pan Y."/>
            <person name="Xia L."/>
            <person name="Li J."/>
            <person name="Zhao F."/>
            <person name="Cao W."/>
        </authorList>
    </citation>
    <scope>NUCLEOTIDE SEQUENCE</scope>
    <source>
        <strain evidence="1">Hyas-2018</strain>
    </source>
</reference>
<organism evidence="1 2">
    <name type="scientific">Hyalomma asiaticum</name>
    <name type="common">Tick</name>
    <dbReference type="NCBI Taxonomy" id="266040"/>
    <lineage>
        <taxon>Eukaryota</taxon>
        <taxon>Metazoa</taxon>
        <taxon>Ecdysozoa</taxon>
        <taxon>Arthropoda</taxon>
        <taxon>Chelicerata</taxon>
        <taxon>Arachnida</taxon>
        <taxon>Acari</taxon>
        <taxon>Parasitiformes</taxon>
        <taxon>Ixodida</taxon>
        <taxon>Ixodoidea</taxon>
        <taxon>Ixodidae</taxon>
        <taxon>Hyalomminae</taxon>
        <taxon>Hyalomma</taxon>
    </lineage>
</organism>
<proteinExistence type="predicted"/>